<keyword evidence="1" id="KW-0812">Transmembrane</keyword>
<comment type="caution">
    <text evidence="2">The sequence shown here is derived from an EMBL/GenBank/DDBJ whole genome shotgun (WGS) entry which is preliminary data.</text>
</comment>
<keyword evidence="1" id="KW-0472">Membrane</keyword>
<gene>
    <name evidence="2" type="ORF">JKP88DRAFT_272684</name>
</gene>
<protein>
    <submittedName>
        <fullName evidence="2">Uncharacterized protein</fullName>
    </submittedName>
</protein>
<dbReference type="EMBL" id="JAFCMP010000112">
    <property type="protein sequence ID" value="KAG5186443.1"/>
    <property type="molecule type" value="Genomic_DNA"/>
</dbReference>
<name>A0A836CIF8_9STRA</name>
<accession>A0A836CIF8</accession>
<dbReference type="Gene3D" id="1.20.120.20">
    <property type="entry name" value="Apolipoprotein"/>
    <property type="match status" value="1"/>
</dbReference>
<evidence type="ECO:0000256" key="1">
    <source>
        <dbReference type="SAM" id="Phobius"/>
    </source>
</evidence>
<proteinExistence type="predicted"/>
<sequence>MTVSEYSSELIKFASHLPQYLYDFANVLLAKVREIAAEVYVRLQNVAAIAKQKMAEVFHSLKNVVLDTWETVYDKVINPVMAALMKYVLEPVTELMSKIIAFAKMIIGGVSDMLDKGGKIVSKAYDAVYNAGEALSESIEFVMKKTAHIIENVVDGIRTGLNKGLEEVVGAAETTVNTLSNSVGTIVAGIETGINTTIHGTLNTVEKGVNSVGKGIDNVVGDVQVGINTGLTKMADVAQKGIDGVTNGVEEGVNTLGEVIVGGLGDVLDETEKIVNDLGNVLEDTVNDTIGLINTGLISPIETTINASADVVQSALNGIMVPVRSITGALDKIGSVHINLKPIYDGRPFSFLSAIDVPPVPRIGKLDIADIKNISIKDANVPGIRYVRPKGANPLGRQRLQASIEKAQKNWNVSIKKPNLSVSLNVDPVVIPKPPKNPVNLKAPTVNFDVEIDSKVPKKIYSGVMVAVKRGWQGVKEIASIVYNEVILPFVDVLWFLKDKIVWMIKEFASLTMGFLKDIVKGVQDLGEAVWTKLIDKIPGMSLLPATSTTKLYMVLVVLVLFLVGYQVKFVKDFISGFLRIALVPVIEVDKAFDKYVRSHVAVDSAVAKSGNVYKQKLSPQSGKGCNWKLRPQSG</sequence>
<evidence type="ECO:0000313" key="3">
    <source>
        <dbReference type="Proteomes" id="UP000664859"/>
    </source>
</evidence>
<dbReference type="AlphaFoldDB" id="A0A836CIF8"/>
<keyword evidence="3" id="KW-1185">Reference proteome</keyword>
<dbReference type="OrthoDB" id="10689077at2759"/>
<dbReference type="Proteomes" id="UP000664859">
    <property type="component" value="Unassembled WGS sequence"/>
</dbReference>
<evidence type="ECO:0000313" key="2">
    <source>
        <dbReference type="EMBL" id="KAG5186443.1"/>
    </source>
</evidence>
<keyword evidence="1" id="KW-1133">Transmembrane helix</keyword>
<reference evidence="2" key="1">
    <citation type="submission" date="2021-02" db="EMBL/GenBank/DDBJ databases">
        <title>First Annotated Genome of the Yellow-green Alga Tribonema minus.</title>
        <authorList>
            <person name="Mahan K.M."/>
        </authorList>
    </citation>
    <scope>NUCLEOTIDE SEQUENCE</scope>
    <source>
        <strain evidence="2">UTEX B ZZ1240</strain>
    </source>
</reference>
<feature type="transmembrane region" description="Helical" evidence="1">
    <location>
        <begin position="552"/>
        <end position="571"/>
    </location>
</feature>
<organism evidence="2 3">
    <name type="scientific">Tribonema minus</name>
    <dbReference type="NCBI Taxonomy" id="303371"/>
    <lineage>
        <taxon>Eukaryota</taxon>
        <taxon>Sar</taxon>
        <taxon>Stramenopiles</taxon>
        <taxon>Ochrophyta</taxon>
        <taxon>PX clade</taxon>
        <taxon>Xanthophyceae</taxon>
        <taxon>Tribonematales</taxon>
        <taxon>Tribonemataceae</taxon>
        <taxon>Tribonema</taxon>
    </lineage>
</organism>